<dbReference type="InterPro" id="IPR051783">
    <property type="entry name" value="NAD(P)-dependent_oxidoreduct"/>
</dbReference>
<sequence length="296" mass="32140">MFLTGSNGVMGRAAMTELVGAGHEVVGLVRRAGAAAIVEAHGATPFYGDVFDPASLREGMAGCAAVINFATRIPIGANAYRPGSLTAVNRLRFEGAGVVVEAAAEVGVQRFVQQSLSFIYQDRGDEWIDETTPVDVTHVTEALVVAEEHARRIEDVGGTAVCLRYGLIVGDDRNTRYTMRRARKRRPFALGEPDGWMHAIHPDDIGTSVVSAMTAPSGHYNVGAAPLTRQEYADHVASAVGRERGDFLADWVVDLGGDKMELLTRSQRVSSELFAERTGWKPRRPELTVEWFPTDD</sequence>
<reference evidence="2 3" key="1">
    <citation type="submission" date="2018-10" db="EMBL/GenBank/DDBJ databases">
        <title>Aeromicrobium sp. 9W16Y-2 whole genome shotgun sequence.</title>
        <authorList>
            <person name="Li F."/>
        </authorList>
    </citation>
    <scope>NUCLEOTIDE SEQUENCE [LARGE SCALE GENOMIC DNA]</scope>
    <source>
        <strain evidence="2 3">9W16Y-2</strain>
    </source>
</reference>
<evidence type="ECO:0000259" key="1">
    <source>
        <dbReference type="Pfam" id="PF01370"/>
    </source>
</evidence>
<dbReference type="PROSITE" id="PS00059">
    <property type="entry name" value="ADH_ZINC"/>
    <property type="match status" value="1"/>
</dbReference>
<dbReference type="Proteomes" id="UP000282515">
    <property type="component" value="Unassembled WGS sequence"/>
</dbReference>
<gene>
    <name evidence="2" type="ORF">D9V41_13555</name>
</gene>
<dbReference type="AlphaFoldDB" id="A0A3L8PIC8"/>
<comment type="caution">
    <text evidence="2">The sequence shown here is derived from an EMBL/GenBank/DDBJ whole genome shotgun (WGS) entry which is preliminary data.</text>
</comment>
<dbReference type="Gene3D" id="3.40.50.720">
    <property type="entry name" value="NAD(P)-binding Rossmann-like Domain"/>
    <property type="match status" value="1"/>
</dbReference>
<dbReference type="Pfam" id="PF01370">
    <property type="entry name" value="Epimerase"/>
    <property type="match status" value="1"/>
</dbReference>
<evidence type="ECO:0000313" key="2">
    <source>
        <dbReference type="EMBL" id="RLV55106.1"/>
    </source>
</evidence>
<dbReference type="SUPFAM" id="SSF51735">
    <property type="entry name" value="NAD(P)-binding Rossmann-fold domains"/>
    <property type="match status" value="1"/>
</dbReference>
<evidence type="ECO:0000313" key="3">
    <source>
        <dbReference type="Proteomes" id="UP000282515"/>
    </source>
</evidence>
<name>A0A3L8PIC8_9ACTN</name>
<dbReference type="GO" id="GO:0004029">
    <property type="term" value="F:aldehyde dehydrogenase (NAD+) activity"/>
    <property type="evidence" value="ECO:0007669"/>
    <property type="project" value="TreeGrafter"/>
</dbReference>
<proteinExistence type="predicted"/>
<dbReference type="PANTHER" id="PTHR48079">
    <property type="entry name" value="PROTEIN YEEZ"/>
    <property type="match status" value="1"/>
</dbReference>
<organism evidence="2 3">
    <name type="scientific">Aeromicrobium phragmitis</name>
    <dbReference type="NCBI Taxonomy" id="2478914"/>
    <lineage>
        <taxon>Bacteria</taxon>
        <taxon>Bacillati</taxon>
        <taxon>Actinomycetota</taxon>
        <taxon>Actinomycetes</taxon>
        <taxon>Propionibacteriales</taxon>
        <taxon>Nocardioidaceae</taxon>
        <taxon>Aeromicrobium</taxon>
    </lineage>
</organism>
<dbReference type="InterPro" id="IPR036291">
    <property type="entry name" value="NAD(P)-bd_dom_sf"/>
</dbReference>
<accession>A0A3L8PIC8</accession>
<dbReference type="GO" id="GO:0008270">
    <property type="term" value="F:zinc ion binding"/>
    <property type="evidence" value="ECO:0007669"/>
    <property type="project" value="InterPro"/>
</dbReference>
<dbReference type="GO" id="GO:0005737">
    <property type="term" value="C:cytoplasm"/>
    <property type="evidence" value="ECO:0007669"/>
    <property type="project" value="TreeGrafter"/>
</dbReference>
<dbReference type="EMBL" id="RDBF01000011">
    <property type="protein sequence ID" value="RLV55106.1"/>
    <property type="molecule type" value="Genomic_DNA"/>
</dbReference>
<keyword evidence="3" id="KW-1185">Reference proteome</keyword>
<feature type="domain" description="NAD-dependent epimerase/dehydratase" evidence="1">
    <location>
        <begin position="2"/>
        <end position="223"/>
    </location>
</feature>
<protein>
    <submittedName>
        <fullName evidence="2">NAD(P)-dependent oxidoreductase</fullName>
    </submittedName>
</protein>
<dbReference type="PANTHER" id="PTHR48079:SF6">
    <property type="entry name" value="NAD(P)-BINDING DOMAIN-CONTAINING PROTEIN-RELATED"/>
    <property type="match status" value="1"/>
</dbReference>
<dbReference type="InterPro" id="IPR002328">
    <property type="entry name" value="ADH_Zn_CS"/>
</dbReference>
<dbReference type="InterPro" id="IPR001509">
    <property type="entry name" value="Epimerase_deHydtase"/>
</dbReference>